<dbReference type="GO" id="GO:0005886">
    <property type="term" value="C:plasma membrane"/>
    <property type="evidence" value="ECO:0007669"/>
    <property type="project" value="TreeGrafter"/>
</dbReference>
<keyword evidence="2" id="KW-1185">Reference proteome</keyword>
<dbReference type="Gene3D" id="3.40.1690.10">
    <property type="entry name" value="secretion proteins EscU"/>
    <property type="match status" value="1"/>
</dbReference>
<evidence type="ECO:0000313" key="1">
    <source>
        <dbReference type="EMBL" id="GEN36185.1"/>
    </source>
</evidence>
<reference evidence="1 2" key="1">
    <citation type="submission" date="2019-07" db="EMBL/GenBank/DDBJ databases">
        <title>Whole genome shotgun sequence of Aneurinibacillus danicus NBRC 102444.</title>
        <authorList>
            <person name="Hosoyama A."/>
            <person name="Uohara A."/>
            <person name="Ohji S."/>
            <person name="Ichikawa N."/>
        </authorList>
    </citation>
    <scope>NUCLEOTIDE SEQUENCE [LARGE SCALE GENOMIC DNA]</scope>
    <source>
        <strain evidence="1 2">NBRC 102444</strain>
    </source>
</reference>
<dbReference type="SUPFAM" id="SSF160544">
    <property type="entry name" value="EscU C-terminal domain-like"/>
    <property type="match status" value="1"/>
</dbReference>
<proteinExistence type="predicted"/>
<name>A0A511VB92_9BACL</name>
<evidence type="ECO:0000313" key="2">
    <source>
        <dbReference type="Proteomes" id="UP000321157"/>
    </source>
</evidence>
<dbReference type="PANTHER" id="PTHR30531">
    <property type="entry name" value="FLAGELLAR BIOSYNTHETIC PROTEIN FLHB"/>
    <property type="match status" value="1"/>
</dbReference>
<comment type="caution">
    <text evidence="1">The sequence shown here is derived from an EMBL/GenBank/DDBJ whole genome shotgun (WGS) entry which is preliminary data.</text>
</comment>
<sequence>MIHKYFRRPSADAKKEPTRAAVIRYDKEKDNAPVVVAQGRGEVARKIIEKAKESNIALQEDALLLDNLFSLDLGNQVPPQLYQVIAEILLLVRRANIGETGTAPAFRPVITTHSVRDTAYWDEPDEDEKDISLEDLLGAIKNI</sequence>
<accession>A0A511VB92</accession>
<dbReference type="AlphaFoldDB" id="A0A511VB92"/>
<dbReference type="Proteomes" id="UP000321157">
    <property type="component" value="Unassembled WGS sequence"/>
</dbReference>
<evidence type="ECO:0008006" key="3">
    <source>
        <dbReference type="Google" id="ProtNLM"/>
    </source>
</evidence>
<dbReference type="Pfam" id="PF01312">
    <property type="entry name" value="Bac_export_2"/>
    <property type="match status" value="1"/>
</dbReference>
<dbReference type="GO" id="GO:0009306">
    <property type="term" value="P:protein secretion"/>
    <property type="evidence" value="ECO:0007669"/>
    <property type="project" value="InterPro"/>
</dbReference>
<organism evidence="1 2">
    <name type="scientific">Aneurinibacillus danicus</name>
    <dbReference type="NCBI Taxonomy" id="267746"/>
    <lineage>
        <taxon>Bacteria</taxon>
        <taxon>Bacillati</taxon>
        <taxon>Bacillota</taxon>
        <taxon>Bacilli</taxon>
        <taxon>Bacillales</taxon>
        <taxon>Paenibacillaceae</taxon>
        <taxon>Aneurinibacillus group</taxon>
        <taxon>Aneurinibacillus</taxon>
    </lineage>
</organism>
<dbReference type="PANTHER" id="PTHR30531:SF12">
    <property type="entry name" value="FLAGELLAR BIOSYNTHETIC PROTEIN FLHB"/>
    <property type="match status" value="1"/>
</dbReference>
<dbReference type="InterPro" id="IPR006135">
    <property type="entry name" value="T3SS_substrate_exporter"/>
</dbReference>
<protein>
    <recommendedName>
        <fullName evidence="3">Flagellar biosynthetic protein FlhB</fullName>
    </recommendedName>
</protein>
<dbReference type="InterPro" id="IPR029025">
    <property type="entry name" value="T3SS_substrate_exporter_C"/>
</dbReference>
<dbReference type="OrthoDB" id="5244399at2"/>
<dbReference type="EMBL" id="BJXX01000170">
    <property type="protein sequence ID" value="GEN36185.1"/>
    <property type="molecule type" value="Genomic_DNA"/>
</dbReference>
<dbReference type="RefSeq" id="WP_146811825.1">
    <property type="nucleotide sequence ID" value="NZ_BJXX01000170.1"/>
</dbReference>
<gene>
    <name evidence="1" type="ORF">ADA01nite_36450</name>
</gene>